<evidence type="ECO:0000313" key="2">
    <source>
        <dbReference type="Proteomes" id="UP000198902"/>
    </source>
</evidence>
<dbReference type="EMBL" id="CSTE01000006">
    <property type="protein sequence ID" value="CQR53697.1"/>
    <property type="molecule type" value="Genomic_DNA"/>
</dbReference>
<reference evidence="2" key="1">
    <citation type="submission" date="2015-03" db="EMBL/GenBank/DDBJ databases">
        <authorList>
            <person name="Urmite Genomes"/>
        </authorList>
    </citation>
    <scope>NUCLEOTIDE SEQUENCE [LARGE SCALE GENOMIC DNA]</scope>
    <source>
        <strain evidence="2">Arc-Hr</strain>
    </source>
</reference>
<name>A0A0D6JWI8_9EURY</name>
<organism evidence="1 2">
    <name type="scientific">Haloferax massiliensis</name>
    <dbReference type="NCBI Taxonomy" id="1476858"/>
    <lineage>
        <taxon>Archaea</taxon>
        <taxon>Methanobacteriati</taxon>
        <taxon>Methanobacteriota</taxon>
        <taxon>Stenosarchaea group</taxon>
        <taxon>Halobacteria</taxon>
        <taxon>Halobacteriales</taxon>
        <taxon>Haloferacaceae</taxon>
        <taxon>Haloferax</taxon>
    </lineage>
</organism>
<sequence>MIVVKDNADTSHAHEQSVRRTATFADMAAAMRQF</sequence>
<evidence type="ECO:0000313" key="1">
    <source>
        <dbReference type="EMBL" id="CQR53697.1"/>
    </source>
</evidence>
<dbReference type="Proteomes" id="UP000198902">
    <property type="component" value="Unassembled WGS sequence"/>
</dbReference>
<protein>
    <submittedName>
        <fullName evidence="1">Uncharacterized protein</fullName>
    </submittedName>
</protein>
<dbReference type="AlphaFoldDB" id="A0A0D6JWI8"/>
<gene>
    <name evidence="1" type="ORF">BN996_03748</name>
</gene>
<proteinExistence type="predicted"/>
<keyword evidence="2" id="KW-1185">Reference proteome</keyword>
<accession>A0A0D6JWI8</accession>